<dbReference type="Gramene" id="KCW57120">
    <property type="protein sequence ID" value="KCW57120"/>
    <property type="gene ID" value="EUGRSUZ_I02766"/>
</dbReference>
<reference evidence="2" key="1">
    <citation type="submission" date="2013-07" db="EMBL/GenBank/DDBJ databases">
        <title>The genome of Eucalyptus grandis.</title>
        <authorList>
            <person name="Schmutz J."/>
            <person name="Hayes R."/>
            <person name="Myburg A."/>
            <person name="Tuskan G."/>
            <person name="Grattapaglia D."/>
            <person name="Rokhsar D.S."/>
        </authorList>
    </citation>
    <scope>NUCLEOTIDE SEQUENCE</scope>
    <source>
        <tissue evidence="2">Leaf extractions</tissue>
    </source>
</reference>
<organism evidence="2">
    <name type="scientific">Eucalyptus grandis</name>
    <name type="common">Flooded gum</name>
    <dbReference type="NCBI Taxonomy" id="71139"/>
    <lineage>
        <taxon>Eukaryota</taxon>
        <taxon>Viridiplantae</taxon>
        <taxon>Streptophyta</taxon>
        <taxon>Embryophyta</taxon>
        <taxon>Tracheophyta</taxon>
        <taxon>Spermatophyta</taxon>
        <taxon>Magnoliopsida</taxon>
        <taxon>eudicotyledons</taxon>
        <taxon>Gunneridae</taxon>
        <taxon>Pentapetalae</taxon>
        <taxon>rosids</taxon>
        <taxon>malvids</taxon>
        <taxon>Myrtales</taxon>
        <taxon>Myrtaceae</taxon>
        <taxon>Myrtoideae</taxon>
        <taxon>Eucalypteae</taxon>
        <taxon>Eucalyptus</taxon>
    </lineage>
</organism>
<dbReference type="AlphaFoldDB" id="A0A059AUK9"/>
<evidence type="ECO:0000256" key="1">
    <source>
        <dbReference type="SAM" id="SignalP"/>
    </source>
</evidence>
<feature type="signal peptide" evidence="1">
    <location>
        <begin position="1"/>
        <end position="16"/>
    </location>
</feature>
<accession>A0A059AUK9</accession>
<dbReference type="EMBL" id="KK198761">
    <property type="protein sequence ID" value="KCW57120.1"/>
    <property type="molecule type" value="Genomic_DNA"/>
</dbReference>
<name>A0A059AUK9_EUCGR</name>
<evidence type="ECO:0000313" key="2">
    <source>
        <dbReference type="EMBL" id="KCW57120.1"/>
    </source>
</evidence>
<protein>
    <recommendedName>
        <fullName evidence="3">Secreted protein</fullName>
    </recommendedName>
</protein>
<keyword evidence="1" id="KW-0732">Signal</keyword>
<sequence>MLRNWRLLKFATVIVAVKLFPARESSTRQSNLNMTGETVPYRFKSVKSTDTTRPLEHLIPAHEQTEVGFEAFQLLRVGSAYSNPFFSSSKASKSPTG</sequence>
<evidence type="ECO:0008006" key="3">
    <source>
        <dbReference type="Google" id="ProtNLM"/>
    </source>
</evidence>
<proteinExistence type="predicted"/>
<gene>
    <name evidence="2" type="ORF">EUGRSUZ_I02766</name>
</gene>
<feature type="chain" id="PRO_5001567638" description="Secreted protein" evidence="1">
    <location>
        <begin position="17"/>
        <end position="97"/>
    </location>
</feature>
<dbReference type="InParanoid" id="A0A059AUK9"/>